<evidence type="ECO:0000256" key="1">
    <source>
        <dbReference type="SAM" id="MobiDB-lite"/>
    </source>
</evidence>
<dbReference type="AlphaFoldDB" id="A0A6L2LRK3"/>
<gene>
    <name evidence="2" type="ORF">Tci_034723</name>
</gene>
<accession>A0A6L2LRK3</accession>
<protein>
    <submittedName>
        <fullName evidence="2">Uncharacterized protein</fullName>
    </submittedName>
</protein>
<sequence>MLFPDSNPDKDPKEDPEEDHADYPADGGDGDDQPSDDDGDDADTDDEDDEPFEDEEEEHLATADSSVVPIVDPVPPAGDTEAFETDDFAPTPRSPQTIISFSQTHLRRAQKTTRLKPPTSASIDRPFHHSTILLLDREATYAREAWAWSKDRSAIIEAHVRTLEAHVATLIALSSSLQTQLTTSLGHIEILKARDPEPQEGPAEASSSC</sequence>
<name>A0A6L2LRK3_TANCI</name>
<feature type="region of interest" description="Disordered" evidence="1">
    <location>
        <begin position="1"/>
        <end position="95"/>
    </location>
</feature>
<proteinExistence type="predicted"/>
<feature type="compositionally biased region" description="Acidic residues" evidence="1">
    <location>
        <begin position="28"/>
        <end position="58"/>
    </location>
</feature>
<dbReference type="EMBL" id="BKCJ010004725">
    <property type="protein sequence ID" value="GEU62745.1"/>
    <property type="molecule type" value="Genomic_DNA"/>
</dbReference>
<organism evidence="2">
    <name type="scientific">Tanacetum cinerariifolium</name>
    <name type="common">Dalmatian daisy</name>
    <name type="synonym">Chrysanthemum cinerariifolium</name>
    <dbReference type="NCBI Taxonomy" id="118510"/>
    <lineage>
        <taxon>Eukaryota</taxon>
        <taxon>Viridiplantae</taxon>
        <taxon>Streptophyta</taxon>
        <taxon>Embryophyta</taxon>
        <taxon>Tracheophyta</taxon>
        <taxon>Spermatophyta</taxon>
        <taxon>Magnoliopsida</taxon>
        <taxon>eudicotyledons</taxon>
        <taxon>Gunneridae</taxon>
        <taxon>Pentapetalae</taxon>
        <taxon>asterids</taxon>
        <taxon>campanulids</taxon>
        <taxon>Asterales</taxon>
        <taxon>Asteraceae</taxon>
        <taxon>Asteroideae</taxon>
        <taxon>Anthemideae</taxon>
        <taxon>Anthemidinae</taxon>
        <taxon>Tanacetum</taxon>
    </lineage>
</organism>
<reference evidence="2" key="1">
    <citation type="journal article" date="2019" name="Sci. Rep.">
        <title>Draft genome of Tanacetum cinerariifolium, the natural source of mosquito coil.</title>
        <authorList>
            <person name="Yamashiro T."/>
            <person name="Shiraishi A."/>
            <person name="Satake H."/>
            <person name="Nakayama K."/>
        </authorList>
    </citation>
    <scope>NUCLEOTIDE SEQUENCE</scope>
</reference>
<comment type="caution">
    <text evidence="2">The sequence shown here is derived from an EMBL/GenBank/DDBJ whole genome shotgun (WGS) entry which is preliminary data.</text>
</comment>
<evidence type="ECO:0000313" key="2">
    <source>
        <dbReference type="EMBL" id="GEU62745.1"/>
    </source>
</evidence>